<keyword evidence="2" id="KW-1185">Reference proteome</keyword>
<dbReference type="Proteomes" id="UP000286287">
    <property type="component" value="Unassembled WGS sequence"/>
</dbReference>
<reference evidence="1 2" key="1">
    <citation type="submission" date="2018-09" db="EMBL/GenBank/DDBJ databases">
        <authorList>
            <person name="Zhu H."/>
        </authorList>
    </citation>
    <scope>NUCLEOTIDE SEQUENCE [LARGE SCALE GENOMIC DNA]</scope>
    <source>
        <strain evidence="1 2">K2S05-167</strain>
    </source>
</reference>
<evidence type="ECO:0000313" key="1">
    <source>
        <dbReference type="EMBL" id="RJF72367.1"/>
    </source>
</evidence>
<sequence>MFLLFITAFLAFWCFLALRSSWAGLTQPSMVVTVTRNEFVNVSVKRGQECEVRAYFRLRRNEEQFIHPTSNSRGSREHAAILFHFP</sequence>
<proteinExistence type="predicted"/>
<organism evidence="1 2">
    <name type="scientific">Deinococcus cavernae</name>
    <dbReference type="NCBI Taxonomy" id="2320857"/>
    <lineage>
        <taxon>Bacteria</taxon>
        <taxon>Thermotogati</taxon>
        <taxon>Deinococcota</taxon>
        <taxon>Deinococci</taxon>
        <taxon>Deinococcales</taxon>
        <taxon>Deinococcaceae</taxon>
        <taxon>Deinococcus</taxon>
    </lineage>
</organism>
<protein>
    <submittedName>
        <fullName evidence="1">Uncharacterized protein</fullName>
    </submittedName>
</protein>
<evidence type="ECO:0000313" key="2">
    <source>
        <dbReference type="Proteomes" id="UP000286287"/>
    </source>
</evidence>
<dbReference type="AlphaFoldDB" id="A0A418V8G7"/>
<gene>
    <name evidence="1" type="ORF">D3875_13225</name>
</gene>
<dbReference type="EMBL" id="QYUJ01000014">
    <property type="protein sequence ID" value="RJF72367.1"/>
    <property type="molecule type" value="Genomic_DNA"/>
</dbReference>
<comment type="caution">
    <text evidence="1">The sequence shown here is derived from an EMBL/GenBank/DDBJ whole genome shotgun (WGS) entry which is preliminary data.</text>
</comment>
<accession>A0A418V8G7</accession>
<name>A0A418V8G7_9DEIO</name>